<keyword evidence="2" id="KW-1185">Reference proteome</keyword>
<protein>
    <submittedName>
        <fullName evidence="1">Uncharacterized protein</fullName>
    </submittedName>
</protein>
<sequence length="445" mass="48930">MDSLVFFILALCSLSSTSFIESSKIQNGFTIDLIHRDSPKSPFYNPSLTHLDLIRNAYLRSNSRLNKLSISLLSNDEKNESPESIILPNNGDYLMRIFIGTPPIEKLVIVDTGSDLTWVQCAPCVNCFTQDTPFYDRTKSSTFSNVSCDTQSCTLLPKKQQFCGKFNECLYSYHYGDKSYTIGQLGVDSISFGSNSVVQGVNDNVNNISFPKSIFGCGYYNVFTADNSVRTAGLVGLGAGPLSLVSQLGDSIGHKFSYCLVSFTSNSSSKLKFGNEAIISGDGVVSTPLIIKPSEPTFYYLNLEGISVGQKTIQTGQTNGNMIIDSGTTLTYLEQSFFDDFVTSVKEVIGLEEREDTPSPFHYCFTYHPDVGFPYIVLHFTGANLSLEPKNMLLLYENNLVCLAVVPSNIQGISILGNVAQVDFQVEYDLEGKKLSFVPSNCAKN</sequence>
<organism evidence="1 2">
    <name type="scientific">Trifolium pratense</name>
    <name type="common">Red clover</name>
    <dbReference type="NCBI Taxonomy" id="57577"/>
    <lineage>
        <taxon>Eukaryota</taxon>
        <taxon>Viridiplantae</taxon>
        <taxon>Streptophyta</taxon>
        <taxon>Embryophyta</taxon>
        <taxon>Tracheophyta</taxon>
        <taxon>Spermatophyta</taxon>
        <taxon>Magnoliopsida</taxon>
        <taxon>eudicotyledons</taxon>
        <taxon>Gunneridae</taxon>
        <taxon>Pentapetalae</taxon>
        <taxon>rosids</taxon>
        <taxon>fabids</taxon>
        <taxon>Fabales</taxon>
        <taxon>Fabaceae</taxon>
        <taxon>Papilionoideae</taxon>
        <taxon>50 kb inversion clade</taxon>
        <taxon>NPAAA clade</taxon>
        <taxon>Hologalegina</taxon>
        <taxon>IRL clade</taxon>
        <taxon>Trifolieae</taxon>
        <taxon>Trifolium</taxon>
    </lineage>
</organism>
<evidence type="ECO:0000313" key="2">
    <source>
        <dbReference type="Proteomes" id="UP001177021"/>
    </source>
</evidence>
<accession>A0ACB0KSQ7</accession>
<comment type="caution">
    <text evidence="1">The sequence shown here is derived from an EMBL/GenBank/DDBJ whole genome shotgun (WGS) entry which is preliminary data.</text>
</comment>
<name>A0ACB0KSQ7_TRIPR</name>
<proteinExistence type="predicted"/>
<gene>
    <name evidence="1" type="ORF">MILVUS5_LOCUS25417</name>
</gene>
<dbReference type="EMBL" id="CASHSV030000311">
    <property type="protein sequence ID" value="CAJ2659185.1"/>
    <property type="molecule type" value="Genomic_DNA"/>
</dbReference>
<dbReference type="Proteomes" id="UP001177021">
    <property type="component" value="Unassembled WGS sequence"/>
</dbReference>
<evidence type="ECO:0000313" key="1">
    <source>
        <dbReference type="EMBL" id="CAJ2659185.1"/>
    </source>
</evidence>
<reference evidence="1" key="1">
    <citation type="submission" date="2023-10" db="EMBL/GenBank/DDBJ databases">
        <authorList>
            <person name="Rodriguez Cubillos JULIANA M."/>
            <person name="De Vega J."/>
        </authorList>
    </citation>
    <scope>NUCLEOTIDE SEQUENCE</scope>
</reference>